<accession>A0AAX6M6J6</accession>
<dbReference type="Proteomes" id="UP001369815">
    <property type="component" value="Unassembled WGS sequence"/>
</dbReference>
<dbReference type="AlphaFoldDB" id="A0AAX6M6J6"/>
<evidence type="ECO:0000256" key="2">
    <source>
        <dbReference type="ARBA" id="ARBA00022676"/>
    </source>
</evidence>
<keyword evidence="5" id="KW-0812">Transmembrane</keyword>
<keyword evidence="5" id="KW-0472">Membrane</keyword>
<proteinExistence type="inferred from homology"/>
<dbReference type="Gene3D" id="3.90.550.10">
    <property type="entry name" value="Spore Coat Polysaccharide Biosynthesis Protein SpsA, Chain A"/>
    <property type="match status" value="1"/>
</dbReference>
<dbReference type="PANTHER" id="PTHR31121:SF2">
    <property type="entry name" value="MANNOSYLTRANSFERASE KTR5-RELATED"/>
    <property type="match status" value="1"/>
</dbReference>
<evidence type="ECO:0008006" key="8">
    <source>
        <dbReference type="Google" id="ProtNLM"/>
    </source>
</evidence>
<dbReference type="PANTHER" id="PTHR31121">
    <property type="entry name" value="ALPHA-1,2 MANNOSYLTRANSFERASE KTR1"/>
    <property type="match status" value="1"/>
</dbReference>
<dbReference type="GO" id="GO:0005794">
    <property type="term" value="C:Golgi apparatus"/>
    <property type="evidence" value="ECO:0007669"/>
    <property type="project" value="TreeGrafter"/>
</dbReference>
<dbReference type="InterPro" id="IPR029044">
    <property type="entry name" value="Nucleotide-diphossugar_trans"/>
</dbReference>
<reference evidence="6 7" key="1">
    <citation type="journal article" date="2024" name="Front Chem Biol">
        <title>Unveiling the potential of Daldinia eschscholtzii MFLUCC 19-0629 through bioactivity and bioinformatics studies for enhanced sustainable agriculture production.</title>
        <authorList>
            <person name="Brooks S."/>
            <person name="Weaver J.A."/>
            <person name="Klomchit A."/>
            <person name="Alharthi S.A."/>
            <person name="Onlamun T."/>
            <person name="Nurani R."/>
            <person name="Vong T.K."/>
            <person name="Alberti F."/>
            <person name="Greco C."/>
        </authorList>
    </citation>
    <scope>NUCLEOTIDE SEQUENCE [LARGE SCALE GENOMIC DNA]</scope>
    <source>
        <strain evidence="6">MFLUCC 19-0629</strain>
    </source>
</reference>
<keyword evidence="2" id="KW-0328">Glycosyltransferase</keyword>
<dbReference type="EMBL" id="JBANMG010000010">
    <property type="protein sequence ID" value="KAK6948179.1"/>
    <property type="molecule type" value="Genomic_DNA"/>
</dbReference>
<organism evidence="6 7">
    <name type="scientific">Daldinia eschscholtzii</name>
    <dbReference type="NCBI Taxonomy" id="292717"/>
    <lineage>
        <taxon>Eukaryota</taxon>
        <taxon>Fungi</taxon>
        <taxon>Dikarya</taxon>
        <taxon>Ascomycota</taxon>
        <taxon>Pezizomycotina</taxon>
        <taxon>Sordariomycetes</taxon>
        <taxon>Xylariomycetidae</taxon>
        <taxon>Xylariales</taxon>
        <taxon>Hypoxylaceae</taxon>
        <taxon>Daldinia</taxon>
    </lineage>
</organism>
<evidence type="ECO:0000313" key="7">
    <source>
        <dbReference type="Proteomes" id="UP001369815"/>
    </source>
</evidence>
<dbReference type="GO" id="GO:0006487">
    <property type="term" value="P:protein N-linked glycosylation"/>
    <property type="evidence" value="ECO:0007669"/>
    <property type="project" value="TreeGrafter"/>
</dbReference>
<evidence type="ECO:0000256" key="4">
    <source>
        <dbReference type="PIRSR" id="PIRSR018153-1"/>
    </source>
</evidence>
<dbReference type="GO" id="GO:0000026">
    <property type="term" value="F:alpha-1,2-mannosyltransferase activity"/>
    <property type="evidence" value="ECO:0007669"/>
    <property type="project" value="TreeGrafter"/>
</dbReference>
<dbReference type="SUPFAM" id="SSF53448">
    <property type="entry name" value="Nucleotide-diphospho-sugar transferases"/>
    <property type="match status" value="1"/>
</dbReference>
<evidence type="ECO:0000256" key="1">
    <source>
        <dbReference type="ARBA" id="ARBA00007677"/>
    </source>
</evidence>
<feature type="transmembrane region" description="Helical" evidence="5">
    <location>
        <begin position="12"/>
        <end position="33"/>
    </location>
</feature>
<evidence type="ECO:0000313" key="6">
    <source>
        <dbReference type="EMBL" id="KAK6948179.1"/>
    </source>
</evidence>
<evidence type="ECO:0000256" key="5">
    <source>
        <dbReference type="SAM" id="Phobius"/>
    </source>
</evidence>
<feature type="active site" description="Nucleophile" evidence="4">
    <location>
        <position position="288"/>
    </location>
</feature>
<gene>
    <name evidence="6" type="ORF">Daesc_009943</name>
</gene>
<keyword evidence="7" id="KW-1185">Reference proteome</keyword>
<dbReference type="PIRSF" id="PIRSF018153">
    <property type="entry name" value="Glyco_trans_15"/>
    <property type="match status" value="1"/>
</dbReference>
<dbReference type="Pfam" id="PF01793">
    <property type="entry name" value="Glyco_transf_15"/>
    <property type="match status" value="1"/>
</dbReference>
<protein>
    <recommendedName>
        <fullName evidence="8">Glycolipid 2-alpha-mannosyltransferase</fullName>
    </recommendedName>
</protein>
<name>A0AAX6M6J6_9PEZI</name>
<keyword evidence="3" id="KW-0808">Transferase</keyword>
<comment type="caution">
    <text evidence="6">The sequence shown here is derived from an EMBL/GenBank/DDBJ whole genome shotgun (WGS) entry which is preliminary data.</text>
</comment>
<sequence length="418" mass="48568">MLRRIIRPARRLPLWLILTVAGPFIFEVVVHQWHFSVPRPASELDAPFFTSCQEPDVSAKRENAALVMLARNNELEKANRTVTSIEQQFNRWFNYPYVFLNDEQWDPSFIEVLNKTSRGLATFDVVPRAQWTFPEGVDINAAKQNIKEQGERGIPHAGEEGYHHMCRFYSGKFYQLDVLKKYKWYWRLEPDVDFTCAITYDPFVQMARHKKVYGFTIALWEVGKSCPGLYRSIADWKEMMGIPTTSLWKATVSASWMPYPFRRFMSWLPNRDAYGDEWSLCHYWSNFEIADMDFFRTKAYQDLFDYLDKKGGFYFERWGDAAVHSLAIALLADPRKIHHFEDFGYRHALLYQCPANAPGGQLPESEILGSGTWAAEEDNGIGCRCECPGPSPRNFGSYCLNKLKQPTTAKRPRFASFL</sequence>
<dbReference type="InterPro" id="IPR002685">
    <property type="entry name" value="Glyco_trans_15"/>
</dbReference>
<evidence type="ECO:0000256" key="3">
    <source>
        <dbReference type="ARBA" id="ARBA00022679"/>
    </source>
</evidence>
<dbReference type="GO" id="GO:0000032">
    <property type="term" value="P:cell wall mannoprotein biosynthetic process"/>
    <property type="evidence" value="ECO:0007669"/>
    <property type="project" value="TreeGrafter"/>
</dbReference>
<keyword evidence="5" id="KW-1133">Transmembrane helix</keyword>
<dbReference type="GO" id="GO:0016020">
    <property type="term" value="C:membrane"/>
    <property type="evidence" value="ECO:0007669"/>
    <property type="project" value="InterPro"/>
</dbReference>
<comment type="similarity">
    <text evidence="1">Belongs to the glycosyltransferase 15 family.</text>
</comment>